<keyword evidence="14" id="KW-0697">Rotamase</keyword>
<dbReference type="InterPro" id="IPR000297">
    <property type="entry name" value="PPIase_PpiC"/>
</dbReference>
<proteinExistence type="inferred from homology"/>
<keyword evidence="4" id="KW-0997">Cell inner membrane</keyword>
<dbReference type="InterPro" id="IPR046357">
    <property type="entry name" value="PPIase_dom_sf"/>
</dbReference>
<dbReference type="SUPFAM" id="SSF54534">
    <property type="entry name" value="FKBP-like"/>
    <property type="match status" value="1"/>
</dbReference>
<evidence type="ECO:0000259" key="16">
    <source>
        <dbReference type="PROSITE" id="PS50198"/>
    </source>
</evidence>
<dbReference type="Gene3D" id="1.10.4030.10">
    <property type="entry name" value="Porin chaperone SurA, peptide-binding domain"/>
    <property type="match status" value="1"/>
</dbReference>
<evidence type="ECO:0000256" key="4">
    <source>
        <dbReference type="ARBA" id="ARBA00022519"/>
    </source>
</evidence>
<dbReference type="EMBL" id="QJJK01000003">
    <property type="protein sequence ID" value="PXW61821.1"/>
    <property type="molecule type" value="Genomic_DNA"/>
</dbReference>
<keyword evidence="14 17" id="KW-0413">Isomerase</keyword>
<evidence type="ECO:0000256" key="2">
    <source>
        <dbReference type="ARBA" id="ARBA00018370"/>
    </source>
</evidence>
<dbReference type="PANTHER" id="PTHR47529">
    <property type="entry name" value="PEPTIDYL-PROLYL CIS-TRANS ISOMERASE D"/>
    <property type="match status" value="1"/>
</dbReference>
<evidence type="ECO:0000256" key="11">
    <source>
        <dbReference type="ARBA" id="ARBA00038408"/>
    </source>
</evidence>
<evidence type="ECO:0000313" key="18">
    <source>
        <dbReference type="Proteomes" id="UP000248021"/>
    </source>
</evidence>
<dbReference type="Gene3D" id="3.10.50.40">
    <property type="match status" value="1"/>
</dbReference>
<keyword evidence="6 15" id="KW-1133">Transmembrane helix</keyword>
<keyword evidence="7 15" id="KW-0472">Membrane</keyword>
<gene>
    <name evidence="17" type="ORF">C7450_103339</name>
</gene>
<evidence type="ECO:0000256" key="7">
    <source>
        <dbReference type="ARBA" id="ARBA00023136"/>
    </source>
</evidence>
<dbReference type="OrthoDB" id="9768393at2"/>
<keyword evidence="8" id="KW-0143">Chaperone</keyword>
<dbReference type="PROSITE" id="PS50198">
    <property type="entry name" value="PPIC_PPIASE_2"/>
    <property type="match status" value="1"/>
</dbReference>
<evidence type="ECO:0000313" key="17">
    <source>
        <dbReference type="EMBL" id="PXW61821.1"/>
    </source>
</evidence>
<name>A0A2V3UC77_9HYPH</name>
<comment type="similarity">
    <text evidence="11">Belongs to the PpiD chaperone family.</text>
</comment>
<protein>
    <recommendedName>
        <fullName evidence="2">Parvulin-like PPIase</fullName>
    </recommendedName>
    <alternativeName>
        <fullName evidence="9">Peptidyl-prolyl cis-trans isomerase plp</fullName>
    </alternativeName>
    <alternativeName>
        <fullName evidence="12">Periplasmic chaperone PpiD</fullName>
    </alternativeName>
    <alternativeName>
        <fullName evidence="13">Periplasmic folding chaperone</fullName>
    </alternativeName>
    <alternativeName>
        <fullName evidence="10">Rotamase plp</fullName>
    </alternativeName>
</protein>
<evidence type="ECO:0000256" key="10">
    <source>
        <dbReference type="ARBA" id="ARBA00031484"/>
    </source>
</evidence>
<dbReference type="Pfam" id="PF13145">
    <property type="entry name" value="Rotamase_2"/>
    <property type="match status" value="1"/>
</dbReference>
<reference evidence="17 18" key="1">
    <citation type="submission" date="2018-05" db="EMBL/GenBank/DDBJ databases">
        <title>Genomic Encyclopedia of Type Strains, Phase IV (KMG-IV): sequencing the most valuable type-strain genomes for metagenomic binning, comparative biology and taxonomic classification.</title>
        <authorList>
            <person name="Goeker M."/>
        </authorList>
    </citation>
    <scope>NUCLEOTIDE SEQUENCE [LARGE SCALE GENOMIC DNA]</scope>
    <source>
        <strain evidence="17 18">DSM 6462</strain>
    </source>
</reference>
<comment type="caution">
    <text evidence="17">The sequence shown here is derived from an EMBL/GenBank/DDBJ whole genome shotgun (WGS) entry which is preliminary data.</text>
</comment>
<feature type="domain" description="PpiC" evidence="16">
    <location>
        <begin position="271"/>
        <end position="358"/>
    </location>
</feature>
<feature type="transmembrane region" description="Helical" evidence="15">
    <location>
        <begin position="12"/>
        <end position="34"/>
    </location>
</feature>
<dbReference type="GO" id="GO:0005886">
    <property type="term" value="C:plasma membrane"/>
    <property type="evidence" value="ECO:0007669"/>
    <property type="project" value="UniProtKB-SubCell"/>
</dbReference>
<dbReference type="SUPFAM" id="SSF109998">
    <property type="entry name" value="Triger factor/SurA peptide-binding domain-like"/>
    <property type="match status" value="1"/>
</dbReference>
<evidence type="ECO:0000256" key="6">
    <source>
        <dbReference type="ARBA" id="ARBA00022989"/>
    </source>
</evidence>
<dbReference type="RefSeq" id="WP_110374110.1">
    <property type="nucleotide sequence ID" value="NZ_JAHBRY010000001.1"/>
</dbReference>
<keyword evidence="18" id="KW-1185">Reference proteome</keyword>
<evidence type="ECO:0000256" key="15">
    <source>
        <dbReference type="SAM" id="Phobius"/>
    </source>
</evidence>
<sequence length="637" mass="68144">MLNSFRNAGQSLIGRAIIAIMFGFLILSFGLWGVGDIFRGYAANTAANVGKTEITVQALRNAYQNELQRLQQQLRQPISAEMARRIGLEQQVLNRLINEAALDARARELGLAISDADLARAVMDDPVFRNAAGQFDRRRFDELLRYNGLTEASYLRDQRAVIIRRQLLEGVMGALETPIALQEAVYRYGAERRAASYVVLPAASVGTIADPDETALQSWFDARKAIFRAPEYRSVVTLTLTPETLAKPDAVSDADVRRVYEADKATRFGTPERRTVERITFPNLADAQAAAAKIAAGTTFEALAAERGLAEKDIAFGTFAKSELIDAAVADAVFSLAQGVASGAVEGRFGPVIVRVTAIEPASVKPLEAVSAEIRQGLARSAAQNQINDVHDRIEDDRLAAKPLAEIATALGLSAQTIAAVDQAGNDKNGQPVPGVAGNTALLNAIFASDVGADNEAIRLSDGGYEWFDVRGVDPAHERPLADVRDQVLVRWREDAIAKALSDKARALVERLNKGEALDAVAAELSLPVETATGLARGAASGNLAVPVVAQIFAVPAGKAGSVAAGTNGDARVVFVVTEATVPPYITSTGDAARIRDQMRTAVEEDLISEYSTKLRSELGVTINQRAINNAFGNTDL</sequence>
<evidence type="ECO:0000256" key="8">
    <source>
        <dbReference type="ARBA" id="ARBA00023186"/>
    </source>
</evidence>
<dbReference type="Pfam" id="PF13624">
    <property type="entry name" value="SurA_N_3"/>
    <property type="match status" value="1"/>
</dbReference>
<keyword evidence="5 15" id="KW-0812">Transmembrane</keyword>
<dbReference type="GO" id="GO:0003755">
    <property type="term" value="F:peptidyl-prolyl cis-trans isomerase activity"/>
    <property type="evidence" value="ECO:0007669"/>
    <property type="project" value="UniProtKB-KW"/>
</dbReference>
<evidence type="ECO:0000256" key="3">
    <source>
        <dbReference type="ARBA" id="ARBA00022475"/>
    </source>
</evidence>
<evidence type="ECO:0000256" key="13">
    <source>
        <dbReference type="ARBA" id="ARBA00042775"/>
    </source>
</evidence>
<dbReference type="Proteomes" id="UP000248021">
    <property type="component" value="Unassembled WGS sequence"/>
</dbReference>
<accession>A0A2V3UC77</accession>
<keyword evidence="3" id="KW-1003">Cell membrane</keyword>
<dbReference type="AlphaFoldDB" id="A0A2V3UC77"/>
<evidence type="ECO:0000256" key="5">
    <source>
        <dbReference type="ARBA" id="ARBA00022692"/>
    </source>
</evidence>
<dbReference type="InterPro" id="IPR052029">
    <property type="entry name" value="PpiD_chaperone"/>
</dbReference>
<evidence type="ECO:0000256" key="9">
    <source>
        <dbReference type="ARBA" id="ARBA00030642"/>
    </source>
</evidence>
<dbReference type="InterPro" id="IPR027304">
    <property type="entry name" value="Trigger_fact/SurA_dom_sf"/>
</dbReference>
<evidence type="ECO:0000256" key="14">
    <source>
        <dbReference type="PROSITE-ProRule" id="PRU00278"/>
    </source>
</evidence>
<evidence type="ECO:0000256" key="1">
    <source>
        <dbReference type="ARBA" id="ARBA00004382"/>
    </source>
</evidence>
<organism evidence="17 18">
    <name type="scientific">Chelatococcus asaccharovorans</name>
    <dbReference type="NCBI Taxonomy" id="28210"/>
    <lineage>
        <taxon>Bacteria</taxon>
        <taxon>Pseudomonadati</taxon>
        <taxon>Pseudomonadota</taxon>
        <taxon>Alphaproteobacteria</taxon>
        <taxon>Hyphomicrobiales</taxon>
        <taxon>Chelatococcaceae</taxon>
        <taxon>Chelatococcus</taxon>
    </lineage>
</organism>
<dbReference type="PANTHER" id="PTHR47529:SF1">
    <property type="entry name" value="PERIPLASMIC CHAPERONE PPID"/>
    <property type="match status" value="1"/>
</dbReference>
<evidence type="ECO:0000256" key="12">
    <source>
        <dbReference type="ARBA" id="ARBA00040743"/>
    </source>
</evidence>
<comment type="subcellular location">
    <subcellularLocation>
        <location evidence="1">Cell inner membrane</location>
        <topology evidence="1">Single-pass type II membrane protein</topology>
        <orientation evidence="1">Periplasmic side</orientation>
    </subcellularLocation>
</comment>